<evidence type="ECO:0000313" key="2">
    <source>
        <dbReference type="Proteomes" id="UP000275408"/>
    </source>
</evidence>
<dbReference type="Proteomes" id="UP000275408">
    <property type="component" value="Unassembled WGS sequence"/>
</dbReference>
<name>A0A3M6U486_POCDA</name>
<sequence>MKSITYANTVDKFEKQVSALRESRLYKDKPNVENYVINTGLSCKVRWALAFRKQLETNIVNTNNGTEAQNKLFKYEYLPRSVDKSVYGIAAILVESFIPDSHGRYLVKNLKFSDEYGRYNSRIPTYLHNRPPQFIKHCLDSRFAAGEFTEADISSELVDFSYPSCTCASWPGQSAEAEYLEKSDIELPNNSPNGTTTTSTVEKLRKWFLDKIDTFKNTTYLVDDETTMSTALKQLKNIQLMLHKSCSSTHGIPFRISPVKEKLKITSTEYHQVFHKKFPLRRRWKKTLKADLNFIKEEDSNDDVDDDAAKRKATNFFVVDLTASGDGEQKTVSQDDEANSTCLDLERLRNGSTKLPVKQLKGKPTARLLRASRMGLKMTDMFHDEPAKLTVSDAWTLIHPEVAKRNIKFNRTIADIITQDGGV</sequence>
<evidence type="ECO:0000313" key="1">
    <source>
        <dbReference type="EMBL" id="RMX48495.1"/>
    </source>
</evidence>
<proteinExistence type="predicted"/>
<keyword evidence="2" id="KW-1185">Reference proteome</keyword>
<gene>
    <name evidence="1" type="ORF">pdam_00008488</name>
</gene>
<accession>A0A3M6U486</accession>
<feature type="non-terminal residue" evidence="1">
    <location>
        <position position="423"/>
    </location>
</feature>
<organism evidence="1 2">
    <name type="scientific">Pocillopora damicornis</name>
    <name type="common">Cauliflower coral</name>
    <name type="synonym">Millepora damicornis</name>
    <dbReference type="NCBI Taxonomy" id="46731"/>
    <lineage>
        <taxon>Eukaryota</taxon>
        <taxon>Metazoa</taxon>
        <taxon>Cnidaria</taxon>
        <taxon>Anthozoa</taxon>
        <taxon>Hexacorallia</taxon>
        <taxon>Scleractinia</taxon>
        <taxon>Astrocoeniina</taxon>
        <taxon>Pocilloporidae</taxon>
        <taxon>Pocillopora</taxon>
    </lineage>
</organism>
<dbReference type="PANTHER" id="PTHR47456:SF4">
    <property type="entry name" value="SWIM-TYPE DOMAIN-CONTAINING PROTEIN"/>
    <property type="match status" value="1"/>
</dbReference>
<dbReference type="PANTHER" id="PTHR47456">
    <property type="entry name" value="PHD-TYPE DOMAIN-CONTAINING PROTEIN"/>
    <property type="match status" value="1"/>
</dbReference>
<protein>
    <submittedName>
        <fullName evidence="1">Uncharacterized protein</fullName>
    </submittedName>
</protein>
<dbReference type="EMBL" id="RCHS01002271">
    <property type="protein sequence ID" value="RMX48495.1"/>
    <property type="molecule type" value="Genomic_DNA"/>
</dbReference>
<dbReference type="OrthoDB" id="10621881at2759"/>
<dbReference type="AlphaFoldDB" id="A0A3M6U486"/>
<comment type="caution">
    <text evidence="1">The sequence shown here is derived from an EMBL/GenBank/DDBJ whole genome shotgun (WGS) entry which is preliminary data.</text>
</comment>
<reference evidence="1 2" key="1">
    <citation type="journal article" date="2018" name="Sci. Rep.">
        <title>Comparative analysis of the Pocillopora damicornis genome highlights role of immune system in coral evolution.</title>
        <authorList>
            <person name="Cunning R."/>
            <person name="Bay R.A."/>
            <person name="Gillette P."/>
            <person name="Baker A.C."/>
            <person name="Traylor-Knowles N."/>
        </authorList>
    </citation>
    <scope>NUCLEOTIDE SEQUENCE [LARGE SCALE GENOMIC DNA]</scope>
    <source>
        <strain evidence="1">RSMAS</strain>
        <tissue evidence="1">Whole animal</tissue>
    </source>
</reference>